<evidence type="ECO:0000256" key="1">
    <source>
        <dbReference type="ARBA" id="ARBA00004651"/>
    </source>
</evidence>
<keyword evidence="4" id="KW-1003">Cell membrane</keyword>
<keyword evidence="7 8" id="KW-0472">Membrane</keyword>
<protein>
    <submittedName>
        <fullName evidence="9">AI-2E family transporter</fullName>
    </submittedName>
</protein>
<comment type="subcellular location">
    <subcellularLocation>
        <location evidence="1">Cell membrane</location>
        <topology evidence="1">Multi-pass membrane protein</topology>
    </subcellularLocation>
</comment>
<dbReference type="Proteomes" id="UP000310263">
    <property type="component" value="Unassembled WGS sequence"/>
</dbReference>
<evidence type="ECO:0000256" key="8">
    <source>
        <dbReference type="SAM" id="Phobius"/>
    </source>
</evidence>
<feature type="transmembrane region" description="Helical" evidence="8">
    <location>
        <begin position="317"/>
        <end position="350"/>
    </location>
</feature>
<evidence type="ECO:0000256" key="6">
    <source>
        <dbReference type="ARBA" id="ARBA00022989"/>
    </source>
</evidence>
<feature type="transmembrane region" description="Helical" evidence="8">
    <location>
        <begin position="31"/>
        <end position="52"/>
    </location>
</feature>
<dbReference type="PANTHER" id="PTHR21716">
    <property type="entry name" value="TRANSMEMBRANE PROTEIN"/>
    <property type="match status" value="1"/>
</dbReference>
<dbReference type="GO" id="GO:0055085">
    <property type="term" value="P:transmembrane transport"/>
    <property type="evidence" value="ECO:0007669"/>
    <property type="project" value="TreeGrafter"/>
</dbReference>
<dbReference type="RefSeq" id="WP_136012798.1">
    <property type="nucleotide sequence ID" value="NZ_SRYE01000004.1"/>
</dbReference>
<dbReference type="InterPro" id="IPR002549">
    <property type="entry name" value="AI-2E-like"/>
</dbReference>
<dbReference type="GO" id="GO:0005886">
    <property type="term" value="C:plasma membrane"/>
    <property type="evidence" value="ECO:0007669"/>
    <property type="project" value="UniProtKB-SubCell"/>
</dbReference>
<feature type="transmembrane region" description="Helical" evidence="8">
    <location>
        <begin position="153"/>
        <end position="183"/>
    </location>
</feature>
<evidence type="ECO:0000256" key="5">
    <source>
        <dbReference type="ARBA" id="ARBA00022692"/>
    </source>
</evidence>
<gene>
    <name evidence="9" type="ORF">E5334_06560</name>
</gene>
<dbReference type="Pfam" id="PF01594">
    <property type="entry name" value="AI-2E_transport"/>
    <property type="match status" value="1"/>
</dbReference>
<sequence>MDLSWKTLSRVGLACFLLYLAIHYLDLLVNWLGMMLAAAIPLFLGCAIAYVLNILMAFYEGLWPKGHSRGKRGLCLTASILTVVALFVFLGQLVFPELIRCIQMLVTQLPSTLESLVAQINNTGFIHLGSLSDLSNQMDRLFSSFAPQSADTLLGFTATFLSTVVNTTLNWIIGLFFAIYLLISKEQLLEQSKRLLAHWLPARADARFLEICSVANSCFRGFVVGQCTEAVILGALCALGMAILGLPYAGMTGVVVGFTALIPIFGAFIGGLVGFLLILTQSPLQALFFLAYLVILQQVEGNLIYPRVVGTSIDLPGIWVLATVILGGGVGGILGMIFAVPLTAVVYRLIRQELRRPPRPTASSH</sequence>
<feature type="transmembrane region" description="Helical" evidence="8">
    <location>
        <begin position="230"/>
        <end position="249"/>
    </location>
</feature>
<comment type="similarity">
    <text evidence="2">Belongs to the autoinducer-2 exporter (AI-2E) (TC 2.A.86) family.</text>
</comment>
<proteinExistence type="inferred from homology"/>
<evidence type="ECO:0000313" key="9">
    <source>
        <dbReference type="EMBL" id="TGY61665.1"/>
    </source>
</evidence>
<keyword evidence="5 8" id="KW-0812">Transmembrane</keyword>
<comment type="caution">
    <text evidence="9">The sequence shown here is derived from an EMBL/GenBank/DDBJ whole genome shotgun (WGS) entry which is preliminary data.</text>
</comment>
<dbReference type="EMBL" id="SRYE01000004">
    <property type="protein sequence ID" value="TGY61665.1"/>
    <property type="molecule type" value="Genomic_DNA"/>
</dbReference>
<feature type="transmembrane region" description="Helical" evidence="8">
    <location>
        <begin position="255"/>
        <end position="279"/>
    </location>
</feature>
<feature type="transmembrane region" description="Helical" evidence="8">
    <location>
        <begin position="286"/>
        <end position="305"/>
    </location>
</feature>
<evidence type="ECO:0000256" key="4">
    <source>
        <dbReference type="ARBA" id="ARBA00022475"/>
    </source>
</evidence>
<evidence type="ECO:0000256" key="3">
    <source>
        <dbReference type="ARBA" id="ARBA00022448"/>
    </source>
</evidence>
<evidence type="ECO:0000256" key="2">
    <source>
        <dbReference type="ARBA" id="ARBA00009773"/>
    </source>
</evidence>
<evidence type="ECO:0000256" key="7">
    <source>
        <dbReference type="ARBA" id="ARBA00023136"/>
    </source>
</evidence>
<dbReference type="PANTHER" id="PTHR21716:SF53">
    <property type="entry name" value="PERMEASE PERM-RELATED"/>
    <property type="match status" value="1"/>
</dbReference>
<reference evidence="9 10" key="1">
    <citation type="submission" date="2019-04" db="EMBL/GenBank/DDBJ databases">
        <title>Microbes associate with the intestines of laboratory mice.</title>
        <authorList>
            <person name="Navarre W."/>
            <person name="Wong E."/>
            <person name="Huang K."/>
            <person name="Tropini C."/>
            <person name="Ng K."/>
            <person name="Yu B."/>
        </authorList>
    </citation>
    <scope>NUCLEOTIDE SEQUENCE [LARGE SCALE GENOMIC DNA]</scope>
    <source>
        <strain evidence="9 10">NM07_P-09</strain>
    </source>
</reference>
<keyword evidence="3" id="KW-0813">Transport</keyword>
<accession>A0A4S2EZ65</accession>
<keyword evidence="10" id="KW-1185">Reference proteome</keyword>
<keyword evidence="6 8" id="KW-1133">Transmembrane helix</keyword>
<feature type="transmembrane region" description="Helical" evidence="8">
    <location>
        <begin position="73"/>
        <end position="95"/>
    </location>
</feature>
<feature type="transmembrane region" description="Helical" evidence="8">
    <location>
        <begin position="7"/>
        <end position="25"/>
    </location>
</feature>
<name>A0A4S2EZ65_9ACTN</name>
<organism evidence="9 10">
    <name type="scientific">Muricaecibacterium torontonense</name>
    <dbReference type="NCBI Taxonomy" id="3032871"/>
    <lineage>
        <taxon>Bacteria</taxon>
        <taxon>Bacillati</taxon>
        <taxon>Actinomycetota</taxon>
        <taxon>Coriobacteriia</taxon>
        <taxon>Coriobacteriales</taxon>
        <taxon>Atopobiaceae</taxon>
        <taxon>Muricaecibacterium</taxon>
    </lineage>
</organism>
<dbReference type="OrthoDB" id="9793390at2"/>
<evidence type="ECO:0000313" key="10">
    <source>
        <dbReference type="Proteomes" id="UP000310263"/>
    </source>
</evidence>
<dbReference type="AlphaFoldDB" id="A0A4S2EZ65"/>